<evidence type="ECO:0000259" key="5">
    <source>
        <dbReference type="PROSITE" id="PS00631"/>
    </source>
</evidence>
<dbReference type="InterPro" id="IPR011356">
    <property type="entry name" value="Leucine_aapep/pepB"/>
</dbReference>
<dbReference type="PRINTS" id="PR00481">
    <property type="entry name" value="LAMNOPPTDASE"/>
</dbReference>
<dbReference type="GO" id="GO:0070006">
    <property type="term" value="F:metalloaminopeptidase activity"/>
    <property type="evidence" value="ECO:0007669"/>
    <property type="project" value="InterPro"/>
</dbReference>
<sequence>VANVVLEFKVSAGDSEPQNPSNLQQATWTQVMGKLQPGVMTSQLLAAIVFLLFITEGTCTRRTHVNHVYCRCLYGFTCVPDDRNVNFSTDALKGWLNNTFLWILYLKFQATEGPTEIKAVGTELGVTPVIIRGEELKQKGFGGTIYGVGKAVVNPPALAVLSHKPDGATQTIAWVGKGIVYDTGGLRIKGKAAAILGAFKATVNQGFKDNLHAVFCLAENAVGPTATRPDDIHTLYSGKSMEINNTDAEGRLVLSDGVVYASKDLSADIILDMATLTGAQVCDGWPLEPQQCSFGNNTRLHYFDAPHFFNHLLSFLANCKKNATSSCAGLFIGSHVGFDWPGVWVHVDIASPVHAGERTTDFGVTLLMALFSQASDDPMLNLVSPLGAATMNAASRDPMEHDCKWRRLV</sequence>
<dbReference type="AlphaFoldDB" id="A0A8C8BWC3"/>
<dbReference type="PANTHER" id="PTHR11963:SF4">
    <property type="entry name" value="AMINOPEPTIDASE NPEPL1-RELATED"/>
    <property type="match status" value="1"/>
</dbReference>
<keyword evidence="4" id="KW-0378">Hydrolase</keyword>
<dbReference type="PROSITE" id="PS00631">
    <property type="entry name" value="CYTOSOL_AP"/>
    <property type="match status" value="1"/>
</dbReference>
<dbReference type="Ensembl" id="ENSOTST00005002311.2">
    <property type="protein sequence ID" value="ENSOTSP00005002066.1"/>
    <property type="gene ID" value="ENSOTSG00005001190.2"/>
</dbReference>
<keyword evidence="2" id="KW-0031">Aminopeptidase</keyword>
<keyword evidence="3" id="KW-0645">Protease</keyword>
<dbReference type="GO" id="GO:0005737">
    <property type="term" value="C:cytoplasm"/>
    <property type="evidence" value="ECO:0007669"/>
    <property type="project" value="InterPro"/>
</dbReference>
<dbReference type="Gene3D" id="3.40.630.10">
    <property type="entry name" value="Zn peptidases"/>
    <property type="match status" value="2"/>
</dbReference>
<gene>
    <name evidence="6" type="primary">NPEPL1</name>
</gene>
<reference evidence="6" key="2">
    <citation type="submission" date="2025-09" db="UniProtKB">
        <authorList>
            <consortium name="Ensembl"/>
        </authorList>
    </citation>
    <scope>IDENTIFICATION</scope>
</reference>
<protein>
    <recommendedName>
        <fullName evidence="5">Cytosol aminopeptidase domain-containing protein</fullName>
    </recommendedName>
</protein>
<dbReference type="GO" id="GO:0030145">
    <property type="term" value="F:manganese ion binding"/>
    <property type="evidence" value="ECO:0007669"/>
    <property type="project" value="InterPro"/>
</dbReference>
<evidence type="ECO:0000256" key="2">
    <source>
        <dbReference type="ARBA" id="ARBA00022438"/>
    </source>
</evidence>
<evidence type="ECO:0000313" key="7">
    <source>
        <dbReference type="Proteomes" id="UP000694402"/>
    </source>
</evidence>
<evidence type="ECO:0000256" key="3">
    <source>
        <dbReference type="ARBA" id="ARBA00022670"/>
    </source>
</evidence>
<accession>A0A8C8BWC3</accession>
<organism evidence="6 7">
    <name type="scientific">Oncorhynchus tshawytscha</name>
    <name type="common">Chinook salmon</name>
    <name type="synonym">Salmo tshawytscha</name>
    <dbReference type="NCBI Taxonomy" id="74940"/>
    <lineage>
        <taxon>Eukaryota</taxon>
        <taxon>Metazoa</taxon>
        <taxon>Chordata</taxon>
        <taxon>Craniata</taxon>
        <taxon>Vertebrata</taxon>
        <taxon>Euteleostomi</taxon>
        <taxon>Actinopterygii</taxon>
        <taxon>Neopterygii</taxon>
        <taxon>Teleostei</taxon>
        <taxon>Protacanthopterygii</taxon>
        <taxon>Salmoniformes</taxon>
        <taxon>Salmonidae</taxon>
        <taxon>Salmoninae</taxon>
        <taxon>Oncorhynchus</taxon>
    </lineage>
</organism>
<dbReference type="SUPFAM" id="SSF53187">
    <property type="entry name" value="Zn-dependent exopeptidases"/>
    <property type="match status" value="1"/>
</dbReference>
<evidence type="ECO:0000313" key="6">
    <source>
        <dbReference type="Ensembl" id="ENSOTSP00005002066.1"/>
    </source>
</evidence>
<dbReference type="Pfam" id="PF00883">
    <property type="entry name" value="Peptidase_M17"/>
    <property type="match status" value="1"/>
</dbReference>
<dbReference type="Proteomes" id="UP000694402">
    <property type="component" value="Unassembled WGS sequence"/>
</dbReference>
<dbReference type="PANTHER" id="PTHR11963">
    <property type="entry name" value="LEUCINE AMINOPEPTIDASE-RELATED"/>
    <property type="match status" value="1"/>
</dbReference>
<feature type="domain" description="Cytosol aminopeptidase" evidence="5">
    <location>
        <begin position="245"/>
        <end position="252"/>
    </location>
</feature>
<comment type="similarity">
    <text evidence="1">Belongs to the peptidase M17 family.</text>
</comment>
<evidence type="ECO:0000256" key="1">
    <source>
        <dbReference type="ARBA" id="ARBA00009528"/>
    </source>
</evidence>
<dbReference type="GO" id="GO:0006508">
    <property type="term" value="P:proteolysis"/>
    <property type="evidence" value="ECO:0007669"/>
    <property type="project" value="UniProtKB-KW"/>
</dbReference>
<keyword evidence="7" id="KW-1185">Reference proteome</keyword>
<reference evidence="6" key="1">
    <citation type="submission" date="2025-08" db="UniProtKB">
        <authorList>
            <consortium name="Ensembl"/>
        </authorList>
    </citation>
    <scope>IDENTIFICATION</scope>
</reference>
<name>A0A8C8BWC3_ONCTS</name>
<dbReference type="InterPro" id="IPR000819">
    <property type="entry name" value="Peptidase_M17_C"/>
</dbReference>
<proteinExistence type="inferred from homology"/>
<dbReference type="GeneTree" id="ENSGT00530000063255"/>
<evidence type="ECO:0000256" key="4">
    <source>
        <dbReference type="ARBA" id="ARBA00022801"/>
    </source>
</evidence>